<dbReference type="InterPro" id="IPR041413">
    <property type="entry name" value="MLTR_LBD"/>
</dbReference>
<evidence type="ECO:0000313" key="2">
    <source>
        <dbReference type="EMBL" id="MFD1046843.1"/>
    </source>
</evidence>
<dbReference type="Pfam" id="PF17765">
    <property type="entry name" value="MLTR_LBD"/>
    <property type="match status" value="1"/>
</dbReference>
<gene>
    <name evidence="2" type="ORF">ACFQ1S_15445</name>
</gene>
<dbReference type="Gene3D" id="3.30.450.180">
    <property type="match status" value="1"/>
</dbReference>
<feature type="non-terminal residue" evidence="2">
    <location>
        <position position="1"/>
    </location>
</feature>
<reference evidence="3" key="1">
    <citation type="journal article" date="2019" name="Int. J. Syst. Evol. Microbiol.">
        <title>The Global Catalogue of Microorganisms (GCM) 10K type strain sequencing project: providing services to taxonomists for standard genome sequencing and annotation.</title>
        <authorList>
            <consortium name="The Broad Institute Genomics Platform"/>
            <consortium name="The Broad Institute Genome Sequencing Center for Infectious Disease"/>
            <person name="Wu L."/>
            <person name="Ma J."/>
        </authorList>
    </citation>
    <scope>NUCLEOTIDE SEQUENCE [LARGE SCALE GENOMIC DNA]</scope>
    <source>
        <strain evidence="3">JCM 31486</strain>
    </source>
</reference>
<protein>
    <submittedName>
        <fullName evidence="2">Transcriptional regulator</fullName>
    </submittedName>
</protein>
<evidence type="ECO:0000259" key="1">
    <source>
        <dbReference type="Pfam" id="PF17765"/>
    </source>
</evidence>
<evidence type="ECO:0000313" key="3">
    <source>
        <dbReference type="Proteomes" id="UP001597045"/>
    </source>
</evidence>
<dbReference type="PANTHER" id="PTHR35010:SF2">
    <property type="entry name" value="BLL4672 PROTEIN"/>
    <property type="match status" value="1"/>
</dbReference>
<dbReference type="EMBL" id="JBHTIS010000812">
    <property type="protein sequence ID" value="MFD1046843.1"/>
    <property type="molecule type" value="Genomic_DNA"/>
</dbReference>
<organism evidence="2 3">
    <name type="scientific">Kibdelosporangium lantanae</name>
    <dbReference type="NCBI Taxonomy" id="1497396"/>
    <lineage>
        <taxon>Bacteria</taxon>
        <taxon>Bacillati</taxon>
        <taxon>Actinomycetota</taxon>
        <taxon>Actinomycetes</taxon>
        <taxon>Pseudonocardiales</taxon>
        <taxon>Pseudonocardiaceae</taxon>
        <taxon>Kibdelosporangium</taxon>
    </lineage>
</organism>
<dbReference type="Proteomes" id="UP001597045">
    <property type="component" value="Unassembled WGS sequence"/>
</dbReference>
<accession>A0ABW3MA33</accession>
<name>A0ABW3MA33_9PSEU</name>
<keyword evidence="3" id="KW-1185">Reference proteome</keyword>
<sequence>LAWNPLARRLLGGEHDTPPNLMRLLFLDAHTRELYSRWDEEAERAVASLRLVAGRYADDERMASLVGELSLKSPEFAALWSRHPVVTCASGTKQFHHPVVGHLELQFEMMELPGDAGQRLLVYSAEPGSASEAAFLLL</sequence>
<comment type="caution">
    <text evidence="2">The sequence shown here is derived from an EMBL/GenBank/DDBJ whole genome shotgun (WGS) entry which is preliminary data.</text>
</comment>
<proteinExistence type="predicted"/>
<feature type="domain" description="MmyB-like transcription regulator ligand binding" evidence="1">
    <location>
        <begin position="1"/>
        <end position="136"/>
    </location>
</feature>
<dbReference type="PANTHER" id="PTHR35010">
    <property type="entry name" value="BLL4672 PROTEIN-RELATED"/>
    <property type="match status" value="1"/>
</dbReference>